<dbReference type="EMBL" id="ML976993">
    <property type="protein sequence ID" value="KAF1956036.1"/>
    <property type="molecule type" value="Genomic_DNA"/>
</dbReference>
<feature type="compositionally biased region" description="Polar residues" evidence="9">
    <location>
        <begin position="8"/>
        <end position="19"/>
    </location>
</feature>
<evidence type="ECO:0000313" key="10">
    <source>
        <dbReference type="EMBL" id="KAF1956036.1"/>
    </source>
</evidence>
<comment type="similarity">
    <text evidence="4">Belongs to the ELP4 family.</text>
</comment>
<dbReference type="Pfam" id="PF05625">
    <property type="entry name" value="PAXNEB"/>
    <property type="match status" value="1"/>
</dbReference>
<evidence type="ECO:0000256" key="2">
    <source>
        <dbReference type="ARBA" id="ARBA00004496"/>
    </source>
</evidence>
<dbReference type="Proteomes" id="UP000800035">
    <property type="component" value="Unassembled WGS sequence"/>
</dbReference>
<evidence type="ECO:0000313" key="11">
    <source>
        <dbReference type="Proteomes" id="UP000800035"/>
    </source>
</evidence>
<dbReference type="PANTHER" id="PTHR12896:SF1">
    <property type="entry name" value="ELONGATOR COMPLEX PROTEIN 4"/>
    <property type="match status" value="1"/>
</dbReference>
<keyword evidence="7" id="KW-0819">tRNA processing</keyword>
<keyword evidence="11" id="KW-1185">Reference proteome</keyword>
<dbReference type="UniPathway" id="UPA00988"/>
<dbReference type="AlphaFoldDB" id="A0A6A5TZ87"/>
<feature type="region of interest" description="Disordered" evidence="9">
    <location>
        <begin position="375"/>
        <end position="401"/>
    </location>
</feature>
<sequence length="401" mass="43237">MAFRKRNTALTRTPNSSDLSPHPSTSNSASSSPLSVSEPPQPVPGVRPSPIDGRPTTSTGTPSLDSILAGHAGLPLGHSLLIGEHGTTDYAGALLRFYAAEGVVQGHKVHVVGMPEAWGRELPGIAEDKGEKKKEEVKERMKIAYRYERLGQFGAEMRGSPSANQIDGGNGSEEAAVFCHTFDLLRRLDLLVGTAINYMPIPRTTASPFTVILRNLQLQLASSPPNTIHRLVIPSLLSPALYPPQSSHPTALLQFLHGLRALLRQHSTRLTALITLPLSLYPRTTGLIRWTEILSDGVFELSPFAHSYLETLATSAGTTKDEEKPQGMFAVHKLPVFHEKGGGGGGAEGLGEDMAFTVSRRKFVIAKFSLPPLEGDTEAQTEAVREASGSSSMPRKEDLEF</sequence>
<evidence type="ECO:0000256" key="7">
    <source>
        <dbReference type="ARBA" id="ARBA00022694"/>
    </source>
</evidence>
<evidence type="ECO:0000256" key="3">
    <source>
        <dbReference type="ARBA" id="ARBA00005043"/>
    </source>
</evidence>
<dbReference type="InterPro" id="IPR027417">
    <property type="entry name" value="P-loop_NTPase"/>
</dbReference>
<dbReference type="GO" id="GO:0033588">
    <property type="term" value="C:elongator holoenzyme complex"/>
    <property type="evidence" value="ECO:0007669"/>
    <property type="project" value="InterPro"/>
</dbReference>
<reference evidence="10" key="1">
    <citation type="journal article" date="2020" name="Stud. Mycol.">
        <title>101 Dothideomycetes genomes: a test case for predicting lifestyles and emergence of pathogens.</title>
        <authorList>
            <person name="Haridas S."/>
            <person name="Albert R."/>
            <person name="Binder M."/>
            <person name="Bloem J."/>
            <person name="Labutti K."/>
            <person name="Salamov A."/>
            <person name="Andreopoulos B."/>
            <person name="Baker S."/>
            <person name="Barry K."/>
            <person name="Bills G."/>
            <person name="Bluhm B."/>
            <person name="Cannon C."/>
            <person name="Castanera R."/>
            <person name="Culley D."/>
            <person name="Daum C."/>
            <person name="Ezra D."/>
            <person name="Gonzalez J."/>
            <person name="Henrissat B."/>
            <person name="Kuo A."/>
            <person name="Liang C."/>
            <person name="Lipzen A."/>
            <person name="Lutzoni F."/>
            <person name="Magnuson J."/>
            <person name="Mondo S."/>
            <person name="Nolan M."/>
            <person name="Ohm R."/>
            <person name="Pangilinan J."/>
            <person name="Park H.-J."/>
            <person name="Ramirez L."/>
            <person name="Alfaro M."/>
            <person name="Sun H."/>
            <person name="Tritt A."/>
            <person name="Yoshinaga Y."/>
            <person name="Zwiers L.-H."/>
            <person name="Turgeon B."/>
            <person name="Goodwin S."/>
            <person name="Spatafora J."/>
            <person name="Crous P."/>
            <person name="Grigoriev I."/>
        </authorList>
    </citation>
    <scope>NUCLEOTIDE SEQUENCE</scope>
    <source>
        <strain evidence="10">CBS 675.92</strain>
    </source>
</reference>
<comment type="pathway">
    <text evidence="3">tRNA modification; 5-methoxycarbonylmethyl-2-thiouridine-tRNA biosynthesis.</text>
</comment>
<gene>
    <name evidence="10" type="ORF">CC80DRAFT_492938</name>
</gene>
<evidence type="ECO:0000256" key="4">
    <source>
        <dbReference type="ARBA" id="ARBA00007573"/>
    </source>
</evidence>
<evidence type="ECO:0000256" key="1">
    <source>
        <dbReference type="ARBA" id="ARBA00004123"/>
    </source>
</evidence>
<name>A0A6A5TZ87_9PLEO</name>
<keyword evidence="6" id="KW-0963">Cytoplasm</keyword>
<protein>
    <recommendedName>
        <fullName evidence="5">Elongator complex protein 4</fullName>
    </recommendedName>
</protein>
<dbReference type="GO" id="GO:0005737">
    <property type="term" value="C:cytoplasm"/>
    <property type="evidence" value="ECO:0007669"/>
    <property type="project" value="UniProtKB-SubCell"/>
</dbReference>
<evidence type="ECO:0000256" key="5">
    <source>
        <dbReference type="ARBA" id="ARBA00020265"/>
    </source>
</evidence>
<organism evidence="10 11">
    <name type="scientific">Byssothecium circinans</name>
    <dbReference type="NCBI Taxonomy" id="147558"/>
    <lineage>
        <taxon>Eukaryota</taxon>
        <taxon>Fungi</taxon>
        <taxon>Dikarya</taxon>
        <taxon>Ascomycota</taxon>
        <taxon>Pezizomycotina</taxon>
        <taxon>Dothideomycetes</taxon>
        <taxon>Pleosporomycetidae</taxon>
        <taxon>Pleosporales</taxon>
        <taxon>Massarineae</taxon>
        <taxon>Massarinaceae</taxon>
        <taxon>Byssothecium</taxon>
    </lineage>
</organism>
<comment type="subcellular location">
    <subcellularLocation>
        <location evidence="2">Cytoplasm</location>
    </subcellularLocation>
    <subcellularLocation>
        <location evidence="1">Nucleus</location>
    </subcellularLocation>
</comment>
<dbReference type="GO" id="GO:0002098">
    <property type="term" value="P:tRNA wobble uridine modification"/>
    <property type="evidence" value="ECO:0007669"/>
    <property type="project" value="InterPro"/>
</dbReference>
<keyword evidence="8" id="KW-0539">Nucleus</keyword>
<dbReference type="PANTHER" id="PTHR12896">
    <property type="entry name" value="PAX6 NEIGHBOR PROTEIN PAXNEB"/>
    <property type="match status" value="1"/>
</dbReference>
<evidence type="ECO:0000256" key="8">
    <source>
        <dbReference type="ARBA" id="ARBA00023242"/>
    </source>
</evidence>
<dbReference type="GO" id="GO:0008023">
    <property type="term" value="C:transcription elongation factor complex"/>
    <property type="evidence" value="ECO:0007669"/>
    <property type="project" value="TreeGrafter"/>
</dbReference>
<feature type="compositionally biased region" description="Low complexity" evidence="9">
    <location>
        <begin position="20"/>
        <end position="38"/>
    </location>
</feature>
<dbReference type="CDD" id="cd19494">
    <property type="entry name" value="Elp4"/>
    <property type="match status" value="1"/>
</dbReference>
<accession>A0A6A5TZ87</accession>
<proteinExistence type="inferred from homology"/>
<dbReference type="Gene3D" id="3.40.50.300">
    <property type="entry name" value="P-loop containing nucleotide triphosphate hydrolases"/>
    <property type="match status" value="1"/>
</dbReference>
<dbReference type="InterPro" id="IPR008728">
    <property type="entry name" value="Elongator_complex_protein_4"/>
</dbReference>
<evidence type="ECO:0000256" key="6">
    <source>
        <dbReference type="ARBA" id="ARBA00022490"/>
    </source>
</evidence>
<evidence type="ECO:0000256" key="9">
    <source>
        <dbReference type="SAM" id="MobiDB-lite"/>
    </source>
</evidence>
<feature type="region of interest" description="Disordered" evidence="9">
    <location>
        <begin position="1"/>
        <end position="66"/>
    </location>
</feature>
<feature type="compositionally biased region" description="Polar residues" evidence="9">
    <location>
        <begin position="55"/>
        <end position="64"/>
    </location>
</feature>
<dbReference type="OrthoDB" id="289162at2759"/>